<evidence type="ECO:0000313" key="3">
    <source>
        <dbReference type="Proteomes" id="UP000305840"/>
    </source>
</evidence>
<keyword evidence="1" id="KW-1133">Transmembrane helix</keyword>
<proteinExistence type="predicted"/>
<evidence type="ECO:0000256" key="1">
    <source>
        <dbReference type="SAM" id="Phobius"/>
    </source>
</evidence>
<gene>
    <name evidence="2" type="ORF">FCV91_10530</name>
</gene>
<name>A0A4U2F2V6_9VIBR</name>
<organism evidence="2 3">
    <name type="scientific">Vibrio lentus</name>
    <dbReference type="NCBI Taxonomy" id="136468"/>
    <lineage>
        <taxon>Bacteria</taxon>
        <taxon>Pseudomonadati</taxon>
        <taxon>Pseudomonadota</taxon>
        <taxon>Gammaproteobacteria</taxon>
        <taxon>Vibrionales</taxon>
        <taxon>Vibrionaceae</taxon>
        <taxon>Vibrio</taxon>
    </lineage>
</organism>
<reference evidence="2 3" key="1">
    <citation type="submission" date="2019-04" db="EMBL/GenBank/DDBJ databases">
        <title>A reverse ecology approach based on a biological definition of microbial populations.</title>
        <authorList>
            <person name="Arevalo P."/>
            <person name="Vaninsberghe D."/>
            <person name="Elsherbini J."/>
            <person name="Gore J."/>
            <person name="Polz M."/>
        </authorList>
    </citation>
    <scope>NUCLEOTIDE SEQUENCE [LARGE SCALE GENOMIC DNA]</scope>
    <source>
        <strain evidence="2 3">10N.222.48.A1</strain>
    </source>
</reference>
<dbReference type="RefSeq" id="WP_017083978.1">
    <property type="nucleotide sequence ID" value="NZ_SYVO01000029.1"/>
</dbReference>
<keyword evidence="1" id="KW-0812">Transmembrane</keyword>
<feature type="transmembrane region" description="Helical" evidence="1">
    <location>
        <begin position="89"/>
        <end position="112"/>
    </location>
</feature>
<sequence>MNIKSFVNKLKRICTLVAGILIFAAITVYALYKGYLNILEFGQPIGEVETYSRFNFALIPMGIFTLVMTIISIFYIITGERWEDRYGGALPLSSLAFVGLALILTLITPSIYESKYEKAGLEACSGTPVSYLPLYAKRFAVNPSLCKK</sequence>
<dbReference type="AlphaFoldDB" id="A0A4U2F2V6"/>
<dbReference type="Proteomes" id="UP000305840">
    <property type="component" value="Unassembled WGS sequence"/>
</dbReference>
<keyword evidence="1" id="KW-0472">Membrane</keyword>
<comment type="caution">
    <text evidence="2">The sequence shown here is derived from an EMBL/GenBank/DDBJ whole genome shotgun (WGS) entry which is preliminary data.</text>
</comment>
<accession>A0A4U2F2V6</accession>
<feature type="transmembrane region" description="Helical" evidence="1">
    <location>
        <begin position="52"/>
        <end position="77"/>
    </location>
</feature>
<dbReference type="EMBL" id="SYVO01000029">
    <property type="protein sequence ID" value="TKG09443.1"/>
    <property type="molecule type" value="Genomic_DNA"/>
</dbReference>
<protein>
    <submittedName>
        <fullName evidence="2">DUF2079 domain-containing protein</fullName>
    </submittedName>
</protein>
<evidence type="ECO:0000313" key="2">
    <source>
        <dbReference type="EMBL" id="TKG09443.1"/>
    </source>
</evidence>
<feature type="transmembrane region" description="Helical" evidence="1">
    <location>
        <begin position="12"/>
        <end position="32"/>
    </location>
</feature>